<comment type="caution">
    <text evidence="1">The sequence shown here is derived from an EMBL/GenBank/DDBJ whole genome shotgun (WGS) entry which is preliminary data.</text>
</comment>
<proteinExistence type="predicted"/>
<keyword evidence="1" id="KW-0808">Transferase</keyword>
<accession>A0A2P5HN65</accession>
<keyword evidence="1" id="KW-0418">Kinase</keyword>
<name>A0A2P5HN65_DIAHE</name>
<sequence length="171" mass="18943">MSAVKHIYKPSSVFITLDLCKEEPQNVVCGLNVDLGKIPRADKYKLIGRLCKARIMDDEELVGELVAPAKFLARIISSNAYLSCNFGILVKAGTAVVNKGCSTTSNPSFASDMWSYMVVFLHLYAETTIFTVTGFRGQSRLYRTACRERGVALGMASHRYEIYGKQELQAS</sequence>
<dbReference type="STRING" id="158607.A0A2P5HN65"/>
<dbReference type="Proteomes" id="UP000094444">
    <property type="component" value="Unassembled WGS sequence"/>
</dbReference>
<evidence type="ECO:0000313" key="2">
    <source>
        <dbReference type="Proteomes" id="UP000094444"/>
    </source>
</evidence>
<gene>
    <name evidence="1" type="ORF">DHEL01_v209933</name>
</gene>
<dbReference type="AlphaFoldDB" id="A0A2P5HN65"/>
<reference evidence="1" key="1">
    <citation type="submission" date="2017-09" db="EMBL/GenBank/DDBJ databases">
        <title>Polyketide synthases of a Diaporthe helianthi virulent isolate.</title>
        <authorList>
            <person name="Baroncelli R."/>
        </authorList>
    </citation>
    <scope>NUCLEOTIDE SEQUENCE [LARGE SCALE GENOMIC DNA]</scope>
    <source>
        <strain evidence="1">7/96</strain>
    </source>
</reference>
<protein>
    <submittedName>
        <fullName evidence="1">CMGC protein kinase</fullName>
    </submittedName>
</protein>
<dbReference type="GO" id="GO:0016301">
    <property type="term" value="F:kinase activity"/>
    <property type="evidence" value="ECO:0007669"/>
    <property type="project" value="UniProtKB-KW"/>
</dbReference>
<keyword evidence="2" id="KW-1185">Reference proteome</keyword>
<evidence type="ECO:0000313" key="1">
    <source>
        <dbReference type="EMBL" id="POS71677.1"/>
    </source>
</evidence>
<dbReference type="InParanoid" id="A0A2P5HN65"/>
<organism evidence="1 2">
    <name type="scientific">Diaporthe helianthi</name>
    <dbReference type="NCBI Taxonomy" id="158607"/>
    <lineage>
        <taxon>Eukaryota</taxon>
        <taxon>Fungi</taxon>
        <taxon>Dikarya</taxon>
        <taxon>Ascomycota</taxon>
        <taxon>Pezizomycotina</taxon>
        <taxon>Sordariomycetes</taxon>
        <taxon>Sordariomycetidae</taxon>
        <taxon>Diaporthales</taxon>
        <taxon>Diaporthaceae</taxon>
        <taxon>Diaporthe</taxon>
    </lineage>
</organism>
<dbReference type="OrthoDB" id="5979581at2759"/>
<dbReference type="EMBL" id="MAVT02001199">
    <property type="protein sequence ID" value="POS71677.1"/>
    <property type="molecule type" value="Genomic_DNA"/>
</dbReference>